<comment type="caution">
    <text evidence="10">The sequence shown here is derived from an EMBL/GenBank/DDBJ whole genome shotgun (WGS) entry which is preliminary data.</text>
</comment>
<organism evidence="10 11">
    <name type="scientific">Ignelater luminosus</name>
    <name type="common">Cucubano</name>
    <name type="synonym">Pyrophorus luminosus</name>
    <dbReference type="NCBI Taxonomy" id="2038154"/>
    <lineage>
        <taxon>Eukaryota</taxon>
        <taxon>Metazoa</taxon>
        <taxon>Ecdysozoa</taxon>
        <taxon>Arthropoda</taxon>
        <taxon>Hexapoda</taxon>
        <taxon>Insecta</taxon>
        <taxon>Pterygota</taxon>
        <taxon>Neoptera</taxon>
        <taxon>Endopterygota</taxon>
        <taxon>Coleoptera</taxon>
        <taxon>Polyphaga</taxon>
        <taxon>Elateriformia</taxon>
        <taxon>Elateroidea</taxon>
        <taxon>Elateridae</taxon>
        <taxon>Agrypninae</taxon>
        <taxon>Pyrophorini</taxon>
        <taxon>Ignelater</taxon>
    </lineage>
</organism>
<feature type="signal peptide" evidence="8">
    <location>
        <begin position="1"/>
        <end position="16"/>
    </location>
</feature>
<dbReference type="OrthoDB" id="640249at2759"/>
<proteinExistence type="inferred from homology"/>
<evidence type="ECO:0000259" key="9">
    <source>
        <dbReference type="SMART" id="SM00645"/>
    </source>
</evidence>
<gene>
    <name evidence="10" type="ORF">ILUMI_13877</name>
</gene>
<dbReference type="SMART" id="SM00645">
    <property type="entry name" value="Pept_C1"/>
    <property type="match status" value="1"/>
</dbReference>
<sequence>MKAFLAILCGLVYVSANTTRRPYLHPLSDEFIDSINSKQSLWKAGRNFDQQISMKYIRRLMGVLPDNDQHKLPEILHELEYSEIPENFDSREQWPHCPTIKEIRDQGSCGSCWAFGAVEAMSDRVCIHSDGKTNFHFSADDLVSCCATCGLGCNGGYPGAAWSYWVRKGIVSGGLYDSQQGCRPYEIPPCEHHVNGSRPSCETENFDTPTCKKVCEKGYTIPYAKDKHHGKTSYSLPSNVQQIQGEIMKNGPVEGAFVVYSDLLHYKSGVYKHVKGNSLAYHAVKILGWGVENNTPYWLVADSWNTDWGDKGYFKMLRGKNHCQIEEQAVGGIPKKQ</sequence>
<evidence type="ECO:0000313" key="11">
    <source>
        <dbReference type="Proteomes" id="UP000801492"/>
    </source>
</evidence>
<keyword evidence="4" id="KW-0378">Hydrolase</keyword>
<dbReference type="Proteomes" id="UP000801492">
    <property type="component" value="Unassembled WGS sequence"/>
</dbReference>
<dbReference type="SUPFAM" id="SSF54001">
    <property type="entry name" value="Cysteine proteinases"/>
    <property type="match status" value="1"/>
</dbReference>
<keyword evidence="5" id="KW-0788">Thiol protease</keyword>
<dbReference type="GO" id="GO:0004197">
    <property type="term" value="F:cysteine-type endopeptidase activity"/>
    <property type="evidence" value="ECO:0007669"/>
    <property type="project" value="InterPro"/>
</dbReference>
<dbReference type="AlphaFoldDB" id="A0A8K0CRJ6"/>
<dbReference type="InterPro" id="IPR000668">
    <property type="entry name" value="Peptidase_C1A_C"/>
</dbReference>
<dbReference type="CDD" id="cd02620">
    <property type="entry name" value="Peptidase_C1A_CathepsinB"/>
    <property type="match status" value="1"/>
</dbReference>
<accession>A0A8K0CRJ6</accession>
<evidence type="ECO:0000313" key="10">
    <source>
        <dbReference type="EMBL" id="KAF2892295.1"/>
    </source>
</evidence>
<keyword evidence="11" id="KW-1185">Reference proteome</keyword>
<dbReference type="EMBL" id="VTPC01008821">
    <property type="protein sequence ID" value="KAF2892295.1"/>
    <property type="molecule type" value="Genomic_DNA"/>
</dbReference>
<dbReference type="FunFam" id="3.90.70.10:FF:000031">
    <property type="entry name" value="Cathepsin B"/>
    <property type="match status" value="1"/>
</dbReference>
<dbReference type="PROSITE" id="PS00639">
    <property type="entry name" value="THIOL_PROTEASE_HIS"/>
    <property type="match status" value="1"/>
</dbReference>
<dbReference type="InterPro" id="IPR013128">
    <property type="entry name" value="Peptidase_C1A"/>
</dbReference>
<evidence type="ECO:0000256" key="8">
    <source>
        <dbReference type="SAM" id="SignalP"/>
    </source>
</evidence>
<keyword evidence="7" id="KW-1015">Disulfide bond</keyword>
<name>A0A8K0CRJ6_IGNLU</name>
<reference evidence="10" key="1">
    <citation type="submission" date="2019-08" db="EMBL/GenBank/DDBJ databases">
        <title>The genome of the North American firefly Photinus pyralis.</title>
        <authorList>
            <consortium name="Photinus pyralis genome working group"/>
            <person name="Fallon T.R."/>
            <person name="Sander Lower S.E."/>
            <person name="Weng J.-K."/>
        </authorList>
    </citation>
    <scope>NUCLEOTIDE SEQUENCE</scope>
    <source>
        <strain evidence="10">TRF0915ILg1</strain>
        <tissue evidence="10">Whole body</tissue>
    </source>
</reference>
<evidence type="ECO:0000256" key="7">
    <source>
        <dbReference type="ARBA" id="ARBA00023157"/>
    </source>
</evidence>
<dbReference type="PRINTS" id="PR00705">
    <property type="entry name" value="PAPAIN"/>
</dbReference>
<keyword evidence="2" id="KW-0645">Protease</keyword>
<dbReference type="PANTHER" id="PTHR12411">
    <property type="entry name" value="CYSTEINE PROTEASE FAMILY C1-RELATED"/>
    <property type="match status" value="1"/>
</dbReference>
<evidence type="ECO:0000256" key="6">
    <source>
        <dbReference type="ARBA" id="ARBA00023145"/>
    </source>
</evidence>
<feature type="chain" id="PRO_5035440916" description="Peptidase C1A papain C-terminal domain-containing protein" evidence="8">
    <location>
        <begin position="17"/>
        <end position="337"/>
    </location>
</feature>
<dbReference type="PROSITE" id="PS00139">
    <property type="entry name" value="THIOL_PROTEASE_CYS"/>
    <property type="match status" value="1"/>
</dbReference>
<protein>
    <recommendedName>
        <fullName evidence="9">Peptidase C1A papain C-terminal domain-containing protein</fullName>
    </recommendedName>
</protein>
<dbReference type="Gene3D" id="3.90.70.10">
    <property type="entry name" value="Cysteine proteinases"/>
    <property type="match status" value="1"/>
</dbReference>
<dbReference type="Pfam" id="PF00112">
    <property type="entry name" value="Peptidase_C1"/>
    <property type="match status" value="1"/>
</dbReference>
<comment type="similarity">
    <text evidence="1">Belongs to the peptidase C1 family.</text>
</comment>
<evidence type="ECO:0000256" key="5">
    <source>
        <dbReference type="ARBA" id="ARBA00022807"/>
    </source>
</evidence>
<dbReference type="InterPro" id="IPR025660">
    <property type="entry name" value="Pept_his_AS"/>
</dbReference>
<dbReference type="Pfam" id="PF08127">
    <property type="entry name" value="Propeptide_C1"/>
    <property type="match status" value="1"/>
</dbReference>
<dbReference type="GO" id="GO:0006508">
    <property type="term" value="P:proteolysis"/>
    <property type="evidence" value="ECO:0007669"/>
    <property type="project" value="UniProtKB-KW"/>
</dbReference>
<dbReference type="InterPro" id="IPR012599">
    <property type="entry name" value="Propeptide_C1A"/>
</dbReference>
<evidence type="ECO:0000256" key="3">
    <source>
        <dbReference type="ARBA" id="ARBA00022729"/>
    </source>
</evidence>
<evidence type="ECO:0000256" key="2">
    <source>
        <dbReference type="ARBA" id="ARBA00022670"/>
    </source>
</evidence>
<keyword evidence="6" id="KW-0865">Zymogen</keyword>
<dbReference type="InterPro" id="IPR038765">
    <property type="entry name" value="Papain-like_cys_pep_sf"/>
</dbReference>
<evidence type="ECO:0000256" key="4">
    <source>
        <dbReference type="ARBA" id="ARBA00022801"/>
    </source>
</evidence>
<evidence type="ECO:0000256" key="1">
    <source>
        <dbReference type="ARBA" id="ARBA00008455"/>
    </source>
</evidence>
<feature type="domain" description="Peptidase C1A papain C-terminal" evidence="9">
    <location>
        <begin position="84"/>
        <end position="333"/>
    </location>
</feature>
<dbReference type="InterPro" id="IPR000169">
    <property type="entry name" value="Pept_cys_AS"/>
</dbReference>
<keyword evidence="3 8" id="KW-0732">Signal</keyword>